<dbReference type="Proteomes" id="UP001217610">
    <property type="component" value="Unassembled WGS sequence"/>
</dbReference>
<sequence length="62" mass="7030">MSNEMISVSRELFEEIVEDAISYLGTDMAWTEYGTRCDEVRARYKSALLAKPAAQPQGDKTR</sequence>
<dbReference type="EMBL" id="JAMDGR010000031">
    <property type="protein sequence ID" value="MDD1152690.1"/>
    <property type="molecule type" value="Genomic_DNA"/>
</dbReference>
<reference evidence="1 2" key="1">
    <citation type="submission" date="2022-05" db="EMBL/GenBank/DDBJ databases">
        <title>Novel Pseudomonas spp. Isolated from a Rainbow Trout Aquaculture Facility.</title>
        <authorList>
            <person name="Testerman T."/>
            <person name="Graf J."/>
        </authorList>
    </citation>
    <scope>NUCLEOTIDE SEQUENCE [LARGE SCALE GENOMIC DNA]</scope>
    <source>
        <strain evidence="1 2">ID357</strain>
    </source>
</reference>
<accession>A0ABT5QFM0</accession>
<evidence type="ECO:0000313" key="2">
    <source>
        <dbReference type="Proteomes" id="UP001217610"/>
    </source>
</evidence>
<organism evidence="1 2">
    <name type="scientific">Pseudomonas idahonensis</name>
    <dbReference type="NCBI Taxonomy" id="2942628"/>
    <lineage>
        <taxon>Bacteria</taxon>
        <taxon>Pseudomonadati</taxon>
        <taxon>Pseudomonadota</taxon>
        <taxon>Gammaproteobacteria</taxon>
        <taxon>Pseudomonadales</taxon>
        <taxon>Pseudomonadaceae</taxon>
        <taxon>Pseudomonas</taxon>
    </lineage>
</organism>
<keyword evidence="2" id="KW-1185">Reference proteome</keyword>
<evidence type="ECO:0000313" key="1">
    <source>
        <dbReference type="EMBL" id="MDD1152690.1"/>
    </source>
</evidence>
<gene>
    <name evidence="1" type="ORF">M5G25_30945</name>
</gene>
<dbReference type="RefSeq" id="WP_273924473.1">
    <property type="nucleotide sequence ID" value="NZ_JAMDGR010000031.1"/>
</dbReference>
<protein>
    <submittedName>
        <fullName evidence="1">Uncharacterized protein</fullName>
    </submittedName>
</protein>
<comment type="caution">
    <text evidence="1">The sequence shown here is derived from an EMBL/GenBank/DDBJ whole genome shotgun (WGS) entry which is preliminary data.</text>
</comment>
<name>A0ABT5QFM0_9PSED</name>
<proteinExistence type="predicted"/>